<dbReference type="Pfam" id="PF01432">
    <property type="entry name" value="Peptidase_M3"/>
    <property type="match status" value="1"/>
</dbReference>
<accession>A0A940IFC8</accession>
<dbReference type="PANTHER" id="PTHR43660:SF1">
    <property type="entry name" value="DIPEPTIDYL CARBOXYPEPTIDASE"/>
    <property type="match status" value="1"/>
</dbReference>
<comment type="caution">
    <text evidence="9">The sequence shown here is derived from an EMBL/GenBank/DDBJ whole genome shotgun (WGS) entry which is preliminary data.</text>
</comment>
<keyword evidence="3 7" id="KW-0479">Metal-binding</keyword>
<evidence type="ECO:0000256" key="1">
    <source>
        <dbReference type="ARBA" id="ARBA00006040"/>
    </source>
</evidence>
<dbReference type="SUPFAM" id="SSF55486">
    <property type="entry name" value="Metalloproteases ('zincins'), catalytic domain"/>
    <property type="match status" value="1"/>
</dbReference>
<dbReference type="EMBL" id="JADIMJ010000035">
    <property type="protein sequence ID" value="MBO8453501.1"/>
    <property type="molecule type" value="Genomic_DNA"/>
</dbReference>
<reference evidence="9" key="1">
    <citation type="submission" date="2020-10" db="EMBL/GenBank/DDBJ databases">
        <authorList>
            <person name="Gilroy R."/>
        </authorList>
    </citation>
    <scope>NUCLEOTIDE SEQUENCE</scope>
    <source>
        <strain evidence="9">F1-3629</strain>
    </source>
</reference>
<keyword evidence="5 7" id="KW-0862">Zinc</keyword>
<organism evidence="9 10">
    <name type="scientific">Candidatus Cryptobacteroides gallistercoris</name>
    <dbReference type="NCBI Taxonomy" id="2840765"/>
    <lineage>
        <taxon>Bacteria</taxon>
        <taxon>Pseudomonadati</taxon>
        <taxon>Bacteroidota</taxon>
        <taxon>Bacteroidia</taxon>
        <taxon>Bacteroidales</taxon>
        <taxon>Candidatus Cryptobacteroides</taxon>
    </lineage>
</organism>
<evidence type="ECO:0000256" key="2">
    <source>
        <dbReference type="ARBA" id="ARBA00022670"/>
    </source>
</evidence>
<keyword evidence="6 7" id="KW-0482">Metalloprotease</keyword>
<feature type="domain" description="Peptidase M3A/M3B catalytic" evidence="8">
    <location>
        <begin position="236"/>
        <end position="689"/>
    </location>
</feature>
<dbReference type="InterPro" id="IPR034005">
    <property type="entry name" value="M3A_DCP"/>
</dbReference>
<evidence type="ECO:0000256" key="3">
    <source>
        <dbReference type="ARBA" id="ARBA00022723"/>
    </source>
</evidence>
<dbReference type="Gene3D" id="1.10.1370.10">
    <property type="entry name" value="Neurolysin, domain 3"/>
    <property type="match status" value="1"/>
</dbReference>
<proteinExistence type="inferred from homology"/>
<protein>
    <submittedName>
        <fullName evidence="9">M3 family metallopeptidase</fullName>
    </submittedName>
</protein>
<dbReference type="InterPro" id="IPR024077">
    <property type="entry name" value="Neurolysin/TOP_dom2"/>
</dbReference>
<dbReference type="CDD" id="cd06456">
    <property type="entry name" value="M3A_DCP"/>
    <property type="match status" value="1"/>
</dbReference>
<dbReference type="InterPro" id="IPR001567">
    <property type="entry name" value="Pept_M3A_M3B_dom"/>
</dbReference>
<evidence type="ECO:0000256" key="7">
    <source>
        <dbReference type="RuleBase" id="RU003435"/>
    </source>
</evidence>
<dbReference type="GO" id="GO:0005829">
    <property type="term" value="C:cytosol"/>
    <property type="evidence" value="ECO:0007669"/>
    <property type="project" value="TreeGrafter"/>
</dbReference>
<evidence type="ECO:0000313" key="9">
    <source>
        <dbReference type="EMBL" id="MBO8453501.1"/>
    </source>
</evidence>
<comment type="cofactor">
    <cofactor evidence="7">
        <name>Zn(2+)</name>
        <dbReference type="ChEBI" id="CHEBI:29105"/>
    </cofactor>
    <text evidence="7">Binds 1 zinc ion.</text>
</comment>
<dbReference type="FunFam" id="3.40.390.10:FF:000009">
    <property type="entry name" value="Oligopeptidase A"/>
    <property type="match status" value="1"/>
</dbReference>
<evidence type="ECO:0000313" key="10">
    <source>
        <dbReference type="Proteomes" id="UP000771749"/>
    </source>
</evidence>
<dbReference type="PANTHER" id="PTHR43660">
    <property type="entry name" value="DIPEPTIDYL CARBOXYPEPTIDASE"/>
    <property type="match status" value="1"/>
</dbReference>
<dbReference type="Gene3D" id="3.40.390.10">
    <property type="entry name" value="Collagenase (Catalytic Domain)"/>
    <property type="match status" value="1"/>
</dbReference>
<dbReference type="AlphaFoldDB" id="A0A940IFC8"/>
<sequence length="703" mass="79117">MNRGSENTDCTANPLLDKSPCPYGAPQFDKICNGHYLPAFESALAEARAEIDAIADNPDAPTFENTVEALEYSGAALSRVSDVFFNILEADTDDEKQEIAEKVSPMLTGFSMYVFMNEKLFRRVRSVYERKDSLSLEPDSMKLLEDTWKSFVRSGAALEGDARARFAEYTEQLSLLSIRFSKNVLAATNAYCLHITDESGLEGLPGYVRDMGKASAEERGLEGWAYTLEYPSFNAFMKFSCRRDLRRQMYMARASRALDGDCGNAGIIGEIVSLRLEMARLLGYRTYAGYALEERMAKTPRAVDGFLSGLLARTLPFAGREVSEVREYAVGHGFDGESLEPWDFTFWSERCREERYSYNEEQLKPYFRLEDCISAVFGLAGRLYGLKFIERDDIPVYHKDVKVYDVKDGNGRHLALFYADFFPRQSKRDGAWMTEFRGQSIRDGVEERPLISIVTNFTKPSATSPSLLTHNEFSTFLHEFGHALHGILAEGRYPSQTGTNVERDFVELPSQIMENWACEPEFLDSFARDYRTGEVIPDSLVDKIVASRNYLAGYQQVRQLQFGILDMAWHTMEEASDCMAASGDLCGFENKVLEGSAVLPHVPGTAISPSFGHIFSGGYAAGYYSYKWAEVLEADAFSVFRKNGIFDRATADSFRRNILSRGGSEDASVLYRNFMGRDPQPEALMEKLGLTDATFRADVRSDM</sequence>
<name>A0A940IFC8_9BACT</name>
<reference evidence="9" key="2">
    <citation type="journal article" date="2021" name="PeerJ">
        <title>Extensive microbial diversity within the chicken gut microbiome revealed by metagenomics and culture.</title>
        <authorList>
            <person name="Gilroy R."/>
            <person name="Ravi A."/>
            <person name="Getino M."/>
            <person name="Pursley I."/>
            <person name="Horton D.L."/>
            <person name="Alikhan N.F."/>
            <person name="Baker D."/>
            <person name="Gharbi K."/>
            <person name="Hall N."/>
            <person name="Watson M."/>
            <person name="Adriaenssens E.M."/>
            <person name="Foster-Nyarko E."/>
            <person name="Jarju S."/>
            <person name="Secka A."/>
            <person name="Antonio M."/>
            <person name="Oren A."/>
            <person name="Chaudhuri R.R."/>
            <person name="La Ragione R."/>
            <person name="Hildebrand F."/>
            <person name="Pallen M.J."/>
        </authorList>
    </citation>
    <scope>NUCLEOTIDE SEQUENCE</scope>
    <source>
        <strain evidence="9">F1-3629</strain>
    </source>
</reference>
<keyword evidence="2 7" id="KW-0645">Protease</keyword>
<dbReference type="InterPro" id="IPR024079">
    <property type="entry name" value="MetalloPept_cat_dom_sf"/>
</dbReference>
<comment type="similarity">
    <text evidence="1 7">Belongs to the peptidase M3 family.</text>
</comment>
<evidence type="ECO:0000256" key="5">
    <source>
        <dbReference type="ARBA" id="ARBA00022833"/>
    </source>
</evidence>
<dbReference type="InterPro" id="IPR045090">
    <property type="entry name" value="Pept_M3A_M3B"/>
</dbReference>
<evidence type="ECO:0000256" key="4">
    <source>
        <dbReference type="ARBA" id="ARBA00022801"/>
    </source>
</evidence>
<dbReference type="GO" id="GO:0004222">
    <property type="term" value="F:metalloendopeptidase activity"/>
    <property type="evidence" value="ECO:0007669"/>
    <property type="project" value="InterPro"/>
</dbReference>
<dbReference type="GO" id="GO:0004180">
    <property type="term" value="F:carboxypeptidase activity"/>
    <property type="evidence" value="ECO:0007669"/>
    <property type="project" value="TreeGrafter"/>
</dbReference>
<dbReference type="GO" id="GO:0046872">
    <property type="term" value="F:metal ion binding"/>
    <property type="evidence" value="ECO:0007669"/>
    <property type="project" value="UniProtKB-UniRule"/>
</dbReference>
<dbReference type="GO" id="GO:0006508">
    <property type="term" value="P:proteolysis"/>
    <property type="evidence" value="ECO:0007669"/>
    <property type="project" value="UniProtKB-KW"/>
</dbReference>
<evidence type="ECO:0000256" key="6">
    <source>
        <dbReference type="ARBA" id="ARBA00023049"/>
    </source>
</evidence>
<evidence type="ECO:0000259" key="8">
    <source>
        <dbReference type="Pfam" id="PF01432"/>
    </source>
</evidence>
<keyword evidence="4 7" id="KW-0378">Hydrolase</keyword>
<gene>
    <name evidence="9" type="ORF">IAC07_02105</name>
</gene>
<dbReference type="Proteomes" id="UP000771749">
    <property type="component" value="Unassembled WGS sequence"/>
</dbReference>
<dbReference type="Gene3D" id="1.10.1370.40">
    <property type="match status" value="1"/>
</dbReference>